<reference evidence="5 6" key="1">
    <citation type="journal article" date="2019" name="Nat. Med.">
        <title>A library of human gut bacterial isolates paired with longitudinal multiomics data enables mechanistic microbiome research.</title>
        <authorList>
            <person name="Poyet M."/>
            <person name="Groussin M."/>
            <person name="Gibbons S.M."/>
            <person name="Avila-Pacheco J."/>
            <person name="Jiang X."/>
            <person name="Kearney S.M."/>
            <person name="Perrotta A.R."/>
            <person name="Berdy B."/>
            <person name="Zhao S."/>
            <person name="Lieberman T.D."/>
            <person name="Swanson P.K."/>
            <person name="Smith M."/>
            <person name="Roesemann S."/>
            <person name="Alexander J.E."/>
            <person name="Rich S.A."/>
            <person name="Livny J."/>
            <person name="Vlamakis H."/>
            <person name="Clish C."/>
            <person name="Bullock K."/>
            <person name="Deik A."/>
            <person name="Scott J."/>
            <person name="Pierce K.A."/>
            <person name="Xavier R.J."/>
            <person name="Alm E.J."/>
        </authorList>
    </citation>
    <scope>NUCLEOTIDE SEQUENCE [LARGE SCALE GENOMIC DNA]</scope>
    <source>
        <strain evidence="3 5">BIOML-A4</strain>
        <strain evidence="4 6">BIOML-A5</strain>
    </source>
</reference>
<proteinExistence type="predicted"/>
<keyword evidence="2" id="KW-0472">Membrane</keyword>
<evidence type="ECO:0000313" key="3">
    <source>
        <dbReference type="EMBL" id="MSA88559.1"/>
    </source>
</evidence>
<feature type="transmembrane region" description="Helical" evidence="2">
    <location>
        <begin position="68"/>
        <end position="85"/>
    </location>
</feature>
<evidence type="ECO:0000313" key="6">
    <source>
        <dbReference type="Proteomes" id="UP000480929"/>
    </source>
</evidence>
<protein>
    <submittedName>
        <fullName evidence="3">Uncharacterized protein</fullName>
    </submittedName>
</protein>
<organism evidence="3 5">
    <name type="scientific">Holdemania massiliensis</name>
    <dbReference type="NCBI Taxonomy" id="1468449"/>
    <lineage>
        <taxon>Bacteria</taxon>
        <taxon>Bacillati</taxon>
        <taxon>Bacillota</taxon>
        <taxon>Erysipelotrichia</taxon>
        <taxon>Erysipelotrichales</taxon>
        <taxon>Erysipelotrichaceae</taxon>
        <taxon>Holdemania</taxon>
    </lineage>
</organism>
<evidence type="ECO:0000313" key="4">
    <source>
        <dbReference type="EMBL" id="MSC32106.1"/>
    </source>
</evidence>
<dbReference type="Proteomes" id="UP000480929">
    <property type="component" value="Unassembled WGS sequence"/>
</dbReference>
<dbReference type="OrthoDB" id="9815852at2"/>
<dbReference type="EMBL" id="WKPJ01000004">
    <property type="protein sequence ID" value="MSA88559.1"/>
    <property type="molecule type" value="Genomic_DNA"/>
</dbReference>
<dbReference type="AlphaFoldDB" id="A0A6N7S451"/>
<name>A0A6N7S451_9FIRM</name>
<sequence length="208" mass="23012">MKETSEAPLSESAEERIQENTWNDDAFDDFPSPAPQPEESLIGRFAYTSDRESVEKYLHLNQIFARKISGGVSLILCGVIPPILFDNDLGAAILMFFVAIGVGLLIKAGMDYQDVEKIEKQGFHLSGELICDLQDEYERFQKVFTARIVTGVGLIILGVGLMLILNGLFGEEEWHVITLFLCTAVGVGNFITAGIINGVYHKLLNIQD</sequence>
<dbReference type="EMBL" id="WKPI01000003">
    <property type="protein sequence ID" value="MSC32106.1"/>
    <property type="molecule type" value="Genomic_DNA"/>
</dbReference>
<evidence type="ECO:0000256" key="2">
    <source>
        <dbReference type="SAM" id="Phobius"/>
    </source>
</evidence>
<keyword evidence="6" id="KW-1185">Reference proteome</keyword>
<gene>
    <name evidence="4" type="ORF">GKD88_03125</name>
    <name evidence="3" type="ORF">GKE08_04395</name>
</gene>
<accession>A0A6N7S451</accession>
<keyword evidence="2" id="KW-0812">Transmembrane</keyword>
<feature type="transmembrane region" description="Helical" evidence="2">
    <location>
        <begin position="175"/>
        <end position="200"/>
    </location>
</feature>
<feature type="region of interest" description="Disordered" evidence="1">
    <location>
        <begin position="1"/>
        <end position="34"/>
    </location>
</feature>
<dbReference type="RefSeq" id="WP_154238090.1">
    <property type="nucleotide sequence ID" value="NZ_AP031450.1"/>
</dbReference>
<dbReference type="Proteomes" id="UP000433575">
    <property type="component" value="Unassembled WGS sequence"/>
</dbReference>
<feature type="transmembrane region" description="Helical" evidence="2">
    <location>
        <begin position="91"/>
        <end position="110"/>
    </location>
</feature>
<keyword evidence="2" id="KW-1133">Transmembrane helix</keyword>
<evidence type="ECO:0000313" key="5">
    <source>
        <dbReference type="Proteomes" id="UP000433575"/>
    </source>
</evidence>
<evidence type="ECO:0000256" key="1">
    <source>
        <dbReference type="SAM" id="MobiDB-lite"/>
    </source>
</evidence>
<feature type="transmembrane region" description="Helical" evidence="2">
    <location>
        <begin position="148"/>
        <end position="169"/>
    </location>
</feature>
<comment type="caution">
    <text evidence="3">The sequence shown here is derived from an EMBL/GenBank/DDBJ whole genome shotgun (WGS) entry which is preliminary data.</text>
</comment>